<dbReference type="Pfam" id="PF13843">
    <property type="entry name" value="DDE_Tnp_1_7"/>
    <property type="match status" value="1"/>
</dbReference>
<dbReference type="AlphaFoldDB" id="A0A2H1W8J0"/>
<proteinExistence type="predicted"/>
<evidence type="ECO:0000313" key="2">
    <source>
        <dbReference type="EMBL" id="SOQ49391.1"/>
    </source>
</evidence>
<gene>
    <name evidence="2" type="ORF">SFRICE_013754</name>
</gene>
<protein>
    <submittedName>
        <fullName evidence="2">SFRICE_013754</fullName>
    </submittedName>
</protein>
<name>A0A2H1W8J0_SPOFR</name>
<evidence type="ECO:0000259" key="1">
    <source>
        <dbReference type="Pfam" id="PF13843"/>
    </source>
</evidence>
<dbReference type="InterPro" id="IPR029526">
    <property type="entry name" value="PGBD"/>
</dbReference>
<dbReference type="EMBL" id="ODYU01007023">
    <property type="protein sequence ID" value="SOQ49391.1"/>
    <property type="molecule type" value="Genomic_DNA"/>
</dbReference>
<dbReference type="PANTHER" id="PTHR47272">
    <property type="entry name" value="DDE_TNP_1_7 DOMAIN-CONTAINING PROTEIN"/>
    <property type="match status" value="1"/>
</dbReference>
<dbReference type="PANTHER" id="PTHR47272:SF1">
    <property type="entry name" value="PIGGYBAC TRANSPOSABLE ELEMENT-DERIVED PROTEIN 3-LIKE"/>
    <property type="match status" value="1"/>
</dbReference>
<sequence length="326" mass="37114">MTIFYESSVTIEELDLSPGSTTWFPIPPSISYQNKTMTPGDSNIRARLTGSNQATHRSFLGKKSPSLELIWDDVGNNKFLNHSTLKHSIGELAELSSSDDEGQINQTGCGAIADGPKIYFHTCPGHLVVITTHPSKHTAQPGIDILKCVSSFAIPGSINLTDKSQENSDLKKILDNINLVLENHDKKIDTISEKKIRHKMISLQDIFTDLVYQTNLYSFQQTGRFIQASGNEMRDFISIHILMGIVEMPCYLDYWNNKFRYSQIADTMTFLHFTDNHLQDSDRYYNVRPIAEKIRINCLKLENVNKFSIDEMMIPYEGRKARNKKQ</sequence>
<accession>A0A2H1W8J0</accession>
<reference evidence="2" key="1">
    <citation type="submission" date="2016-07" db="EMBL/GenBank/DDBJ databases">
        <authorList>
            <person name="Bretaudeau A."/>
        </authorList>
    </citation>
    <scope>NUCLEOTIDE SEQUENCE</scope>
    <source>
        <strain evidence="2">Rice</strain>
        <tissue evidence="2">Whole body</tissue>
    </source>
</reference>
<feature type="domain" description="PiggyBac transposable element-derived protein" evidence="1">
    <location>
        <begin position="204"/>
        <end position="319"/>
    </location>
</feature>
<organism evidence="2">
    <name type="scientific">Spodoptera frugiperda</name>
    <name type="common">Fall armyworm</name>
    <dbReference type="NCBI Taxonomy" id="7108"/>
    <lineage>
        <taxon>Eukaryota</taxon>
        <taxon>Metazoa</taxon>
        <taxon>Ecdysozoa</taxon>
        <taxon>Arthropoda</taxon>
        <taxon>Hexapoda</taxon>
        <taxon>Insecta</taxon>
        <taxon>Pterygota</taxon>
        <taxon>Neoptera</taxon>
        <taxon>Endopterygota</taxon>
        <taxon>Lepidoptera</taxon>
        <taxon>Glossata</taxon>
        <taxon>Ditrysia</taxon>
        <taxon>Noctuoidea</taxon>
        <taxon>Noctuidae</taxon>
        <taxon>Amphipyrinae</taxon>
        <taxon>Spodoptera</taxon>
    </lineage>
</organism>